<keyword evidence="4" id="KW-0539">Nucleus</keyword>
<dbReference type="AlphaFoldDB" id="A0A8S1LT40"/>
<gene>
    <name evidence="7" type="ORF">PPRIM_AZ9-3.1.T0460098</name>
</gene>
<evidence type="ECO:0000256" key="1">
    <source>
        <dbReference type="ARBA" id="ARBA00004123"/>
    </source>
</evidence>
<proteinExistence type="inferred from homology"/>
<name>A0A8S1LT40_PARPR</name>
<evidence type="ECO:0000256" key="4">
    <source>
        <dbReference type="ARBA" id="ARBA00023242"/>
    </source>
</evidence>
<keyword evidence="3" id="KW-0235">DNA replication</keyword>
<keyword evidence="8" id="KW-1185">Reference proteome</keyword>
<keyword evidence="5" id="KW-0131">Cell cycle</keyword>
<dbReference type="GO" id="GO:0003682">
    <property type="term" value="F:chromatin binding"/>
    <property type="evidence" value="ECO:0007669"/>
    <property type="project" value="TreeGrafter"/>
</dbReference>
<dbReference type="InterPro" id="IPR003874">
    <property type="entry name" value="CDC45"/>
</dbReference>
<dbReference type="GO" id="GO:0006270">
    <property type="term" value="P:DNA replication initiation"/>
    <property type="evidence" value="ECO:0007669"/>
    <property type="project" value="InterPro"/>
</dbReference>
<dbReference type="PANTHER" id="PTHR10507">
    <property type="entry name" value="CDC45-RELATED PROTEIN"/>
    <property type="match status" value="1"/>
</dbReference>
<reference evidence="7" key="1">
    <citation type="submission" date="2021-01" db="EMBL/GenBank/DDBJ databases">
        <authorList>
            <consortium name="Genoscope - CEA"/>
            <person name="William W."/>
        </authorList>
    </citation>
    <scope>NUCLEOTIDE SEQUENCE</scope>
</reference>
<dbReference type="GO" id="GO:0003688">
    <property type="term" value="F:DNA replication origin binding"/>
    <property type="evidence" value="ECO:0007669"/>
    <property type="project" value="TreeGrafter"/>
</dbReference>
<evidence type="ECO:0000313" key="7">
    <source>
        <dbReference type="EMBL" id="CAD8070707.1"/>
    </source>
</evidence>
<protein>
    <recommendedName>
        <fullName evidence="9">CDC45-like protein</fullName>
    </recommendedName>
</protein>
<comment type="subcellular location">
    <subcellularLocation>
        <location evidence="1">Nucleus</location>
    </subcellularLocation>
</comment>
<comment type="caution">
    <text evidence="7">The sequence shown here is derived from an EMBL/GenBank/DDBJ whole genome shotgun (WGS) entry which is preliminary data.</text>
</comment>
<feature type="compositionally biased region" description="Low complexity" evidence="6">
    <location>
        <begin position="156"/>
        <end position="166"/>
    </location>
</feature>
<evidence type="ECO:0000256" key="2">
    <source>
        <dbReference type="ARBA" id="ARBA00010727"/>
    </source>
</evidence>
<dbReference type="GO" id="GO:1902977">
    <property type="term" value="P:mitotic DNA replication preinitiation complex assembly"/>
    <property type="evidence" value="ECO:0007669"/>
    <property type="project" value="TreeGrafter"/>
</dbReference>
<dbReference type="GO" id="GO:0003697">
    <property type="term" value="F:single-stranded DNA binding"/>
    <property type="evidence" value="ECO:0007669"/>
    <property type="project" value="TreeGrafter"/>
</dbReference>
<dbReference type="PANTHER" id="PTHR10507:SF0">
    <property type="entry name" value="CELL DIVISION CONTROL PROTEIN 45 HOMOLOG"/>
    <property type="match status" value="1"/>
</dbReference>
<sequence length="582" mass="67721">MKILLNNIKECFQKILKRSEFGKTSVCIIVSLDVDAICALRILTSLLNRENLQFRMIPVSGYSEMTEAIQKCGNMYKSIILLNCGNVYDMSEFVKGDIKFFIFDSHKPINHNNVNNEKSIYIIDDGMGQLEKCPDEEIKEMSDGDEDSIDDDDSGSHSSQIQRKQQQKLQRSLRKQLIQMHEDYYSQGTYYSRPSSTVVYTLAQQMNHDCNDHLWYAILGLTDAYIHMRLNQKNYDVIFEELQNEVIRLNIHFEETQGDVKKIGGVFIENEYKFLLMRQQSLYNSMYYSSYVGTKLKLWKDRDNKRLEEFMAKLGIPLNEAKQDFRYMNQKYKQILKSQIAEVASKFQMDDILYRSFVRQSDTKIQIAASDMVYAVNAILEYPQALLSKQLMQHQCSEVIEKLKTSETAAKFQNFFCALDTLGSKSDDLFQQGVQMALEFQAALVDEANNLIENNELYPCKHFRYGILKNESPQQKKFFQHPQSLQKLALLLMDIYKEKGYKQSNKSVILVNQLGELFMVVGVVGGMSFSGQEKNQFGQYFIRKVQELNLQFRQDSFETSVIEIHKDDFPNFIDAITDFKKN</sequence>
<dbReference type="Pfam" id="PF02724">
    <property type="entry name" value="CDC45"/>
    <property type="match status" value="1"/>
</dbReference>
<evidence type="ECO:0000313" key="8">
    <source>
        <dbReference type="Proteomes" id="UP000688137"/>
    </source>
</evidence>
<accession>A0A8S1LT40</accession>
<dbReference type="GO" id="GO:0000727">
    <property type="term" value="P:double-strand break repair via break-induced replication"/>
    <property type="evidence" value="ECO:0007669"/>
    <property type="project" value="TreeGrafter"/>
</dbReference>
<evidence type="ECO:0000256" key="6">
    <source>
        <dbReference type="SAM" id="MobiDB-lite"/>
    </source>
</evidence>
<evidence type="ECO:0000256" key="5">
    <source>
        <dbReference type="ARBA" id="ARBA00023306"/>
    </source>
</evidence>
<dbReference type="Proteomes" id="UP000688137">
    <property type="component" value="Unassembled WGS sequence"/>
</dbReference>
<dbReference type="OMA" id="EDCFMEA"/>
<feature type="compositionally biased region" description="Acidic residues" evidence="6">
    <location>
        <begin position="143"/>
        <end position="153"/>
    </location>
</feature>
<evidence type="ECO:0008006" key="9">
    <source>
        <dbReference type="Google" id="ProtNLM"/>
    </source>
</evidence>
<evidence type="ECO:0000256" key="3">
    <source>
        <dbReference type="ARBA" id="ARBA00022705"/>
    </source>
</evidence>
<comment type="similarity">
    <text evidence="2">Belongs to the CDC45 family.</text>
</comment>
<organism evidence="7 8">
    <name type="scientific">Paramecium primaurelia</name>
    <dbReference type="NCBI Taxonomy" id="5886"/>
    <lineage>
        <taxon>Eukaryota</taxon>
        <taxon>Sar</taxon>
        <taxon>Alveolata</taxon>
        <taxon>Ciliophora</taxon>
        <taxon>Intramacronucleata</taxon>
        <taxon>Oligohymenophorea</taxon>
        <taxon>Peniculida</taxon>
        <taxon>Parameciidae</taxon>
        <taxon>Paramecium</taxon>
    </lineage>
</organism>
<dbReference type="GO" id="GO:0031261">
    <property type="term" value="C:DNA replication preinitiation complex"/>
    <property type="evidence" value="ECO:0007669"/>
    <property type="project" value="TreeGrafter"/>
</dbReference>
<feature type="region of interest" description="Disordered" evidence="6">
    <location>
        <begin position="139"/>
        <end position="166"/>
    </location>
</feature>
<dbReference type="EMBL" id="CAJJDM010000046">
    <property type="protein sequence ID" value="CAD8070707.1"/>
    <property type="molecule type" value="Genomic_DNA"/>
</dbReference>